<dbReference type="EMBL" id="BLIY01000017">
    <property type="protein sequence ID" value="GFE54820.1"/>
    <property type="molecule type" value="Genomic_DNA"/>
</dbReference>
<dbReference type="InterPro" id="IPR027417">
    <property type="entry name" value="P-loop_NTPase"/>
</dbReference>
<reference evidence="5" key="1">
    <citation type="submission" date="2019-12" db="EMBL/GenBank/DDBJ databases">
        <title>Genome sequence of Babesia ovis.</title>
        <authorList>
            <person name="Yamagishi J."/>
            <person name="Sevinc F."/>
            <person name="Xuan X."/>
        </authorList>
    </citation>
    <scope>NUCLEOTIDE SEQUENCE</scope>
    <source>
        <strain evidence="5">Selcuk</strain>
    </source>
</reference>
<accession>A0A9W5TBA7</accession>
<dbReference type="SUPFAM" id="SSF52540">
    <property type="entry name" value="P-loop containing nucleoside triphosphate hydrolases"/>
    <property type="match status" value="1"/>
</dbReference>
<gene>
    <name evidence="5" type="ORF">BaOVIS_022240</name>
</gene>
<feature type="binding site" evidence="4">
    <location>
        <position position="140"/>
    </location>
    <ligand>
        <name>Mg(2+)</name>
        <dbReference type="ChEBI" id="CHEBI:18420"/>
    </ligand>
</feature>
<keyword evidence="2 3" id="KW-0342">GTP-binding</keyword>
<protein>
    <submittedName>
        <fullName evidence="5">ADP-ribosylation factor</fullName>
    </submittedName>
</protein>
<dbReference type="AlphaFoldDB" id="A0A9W5TBA7"/>
<comment type="caution">
    <text evidence="5">The sequence shown here is derived from an EMBL/GenBank/DDBJ whole genome shotgun (WGS) entry which is preliminary data.</text>
</comment>
<dbReference type="OrthoDB" id="365445at2759"/>
<dbReference type="InterPro" id="IPR024156">
    <property type="entry name" value="Small_GTPase_ARF"/>
</dbReference>
<evidence type="ECO:0000256" key="2">
    <source>
        <dbReference type="ARBA" id="ARBA00023134"/>
    </source>
</evidence>
<dbReference type="GO" id="GO:0003924">
    <property type="term" value="F:GTPase activity"/>
    <property type="evidence" value="ECO:0007669"/>
    <property type="project" value="InterPro"/>
</dbReference>
<dbReference type="GO" id="GO:0046872">
    <property type="term" value="F:metal ion binding"/>
    <property type="evidence" value="ECO:0007669"/>
    <property type="project" value="UniProtKB-KW"/>
</dbReference>
<feature type="binding site" evidence="3">
    <location>
        <begin position="98"/>
        <end position="105"/>
    </location>
    <ligand>
        <name>GTP</name>
        <dbReference type="ChEBI" id="CHEBI:37565"/>
    </ligand>
</feature>
<dbReference type="InterPro" id="IPR006689">
    <property type="entry name" value="Small_GTPase_ARF/SAR"/>
</dbReference>
<organism evidence="5 6">
    <name type="scientific">Babesia ovis</name>
    <dbReference type="NCBI Taxonomy" id="5869"/>
    <lineage>
        <taxon>Eukaryota</taxon>
        <taxon>Sar</taxon>
        <taxon>Alveolata</taxon>
        <taxon>Apicomplexa</taxon>
        <taxon>Aconoidasida</taxon>
        <taxon>Piroplasmida</taxon>
        <taxon>Babesiidae</taxon>
        <taxon>Babesia</taxon>
    </lineage>
</organism>
<evidence type="ECO:0000313" key="6">
    <source>
        <dbReference type="Proteomes" id="UP001057455"/>
    </source>
</evidence>
<dbReference type="Pfam" id="PF00025">
    <property type="entry name" value="Arf"/>
    <property type="match status" value="1"/>
</dbReference>
<keyword evidence="4" id="KW-0460">Magnesium</keyword>
<keyword evidence="6" id="KW-1185">Reference proteome</keyword>
<evidence type="ECO:0000256" key="4">
    <source>
        <dbReference type="PIRSR" id="PIRSR606689-2"/>
    </source>
</evidence>
<evidence type="ECO:0000256" key="3">
    <source>
        <dbReference type="PIRSR" id="PIRSR606689-1"/>
    </source>
</evidence>
<feature type="binding site" evidence="4">
    <location>
        <position position="105"/>
    </location>
    <ligand>
        <name>Mg(2+)</name>
        <dbReference type="ChEBI" id="CHEBI:18420"/>
    </ligand>
</feature>
<evidence type="ECO:0000256" key="1">
    <source>
        <dbReference type="ARBA" id="ARBA00022741"/>
    </source>
</evidence>
<evidence type="ECO:0000313" key="5">
    <source>
        <dbReference type="EMBL" id="GFE54820.1"/>
    </source>
</evidence>
<keyword evidence="1 3" id="KW-0547">Nucleotide-binding</keyword>
<proteinExistence type="predicted"/>
<dbReference type="PANTHER" id="PTHR11711">
    <property type="entry name" value="ADP RIBOSYLATION FACTOR-RELATED"/>
    <property type="match status" value="1"/>
</dbReference>
<dbReference type="Proteomes" id="UP001057455">
    <property type="component" value="Unassembled WGS sequence"/>
</dbReference>
<sequence>MHHGSQPRIPERDVQSCPRLDAVYNKMPVTYRPQGQKLEVAEAVRLPLSCLQLAFSLLCLTLKLTTAGLNGITRQTQRVLGTLVLGVACDVQRVLILGTRNAGKTALLYRIKLGEFIYTVTTNSFIEEECVLCCQCLIPTDICAHKDLAGVDTVKLHLCEVGIQDDNEVIEEHLRYASKILFVLDASDITTGITALNDIASIVAQHNFFHQSPKYAIFNNKTDVVASHRSYTLEDVHLPEHLKDRATWIDGSALTGRGVIESLRFLLLEEPQWSPKISARKAEDLIQLN</sequence>
<feature type="binding site" evidence="3">
    <location>
        <begin position="220"/>
        <end position="223"/>
    </location>
    <ligand>
        <name>GTP</name>
        <dbReference type="ChEBI" id="CHEBI:37565"/>
    </ligand>
</feature>
<dbReference type="Gene3D" id="3.40.50.300">
    <property type="entry name" value="P-loop containing nucleotide triphosphate hydrolases"/>
    <property type="match status" value="1"/>
</dbReference>
<dbReference type="GO" id="GO:0005525">
    <property type="term" value="F:GTP binding"/>
    <property type="evidence" value="ECO:0007669"/>
    <property type="project" value="UniProtKB-KW"/>
</dbReference>
<name>A0A9W5TBA7_BABOV</name>
<keyword evidence="4" id="KW-0479">Metal-binding</keyword>